<evidence type="ECO:0000313" key="2">
    <source>
        <dbReference type="EMBL" id="MCB5181784.1"/>
    </source>
</evidence>
<dbReference type="EMBL" id="JAJAUY010000090">
    <property type="protein sequence ID" value="MCB5181784.1"/>
    <property type="molecule type" value="Genomic_DNA"/>
</dbReference>
<reference evidence="2 3" key="1">
    <citation type="submission" date="2021-10" db="EMBL/GenBank/DDBJ databases">
        <title>Streptomyces sp. strain SMC 277, a novel streptomycete isolated from soil.</title>
        <authorList>
            <person name="Chanama M."/>
        </authorList>
    </citation>
    <scope>NUCLEOTIDE SEQUENCE [LARGE SCALE GENOMIC DNA]</scope>
    <source>
        <strain evidence="2 3">SMC 277</strain>
    </source>
</reference>
<name>A0ABS8BB00_9ACTN</name>
<dbReference type="Proteomes" id="UP001199054">
    <property type="component" value="Unassembled WGS sequence"/>
</dbReference>
<sequence length="774" mass="83399">MSAVLTFENVMSAPLDKLNTAVQDWGAMVTKLEELAESARTGMKARADKADWSGVNADVTKPFVHKTAKEFDDAAKEAKGVHQLLSDGYTTIKAAKDRLKKIVDEEAPKAGFRVDAAGKVTAVPLDPKSEYAARHDPDYPEWKRKQEEDRKAWQAQIDRLVEDCQDADDSLARALRANVTDDHDFGGPKYTSLDAEQADRAAELMKKLTKDPGGVARNPEALRELEDLLDDNRNDPEFSTDFYRKLGPEATLESYAKLSIDASSLGEAGKDRLAMVGNIQNDMGAMLGLATQKSTPHHLDAAWTTELMKAGRKEMQVTGDMTSRIYGYQALGALLHEGKYDKEFLTSVGRDMVAFDRENPKRWEHGAPYDPKVVLSQGGDGSRGFYPLTGLMEAMSHNPEAATAFFTEPVREDSDRDGIVTAKDKAVGGQHGQPRGMVDYMLDKESWTDAFDQTGDHPYGKPLPAQEALGAALETAVSGRAAGDENAPPKPHTPEMAKIMERVVEKIGDDPSLVAQAPDDEDKKPRLGPLSGHFGNMAAEYIPDLQAAAENGGKQIKVSGTMANFGEATAARFLGAVGQDPAAYGAITNANQAFTAVLVNDVMQHRDQYTLLGEAVGNAVQPGGQIAGFLTEARAQGMHAETAHTNEEYVKGVEDGAKWINRGITAAGGKYLEMVPLAGDIVEWVQEDVTEYFVDDAKEKGKEKTAETEKAVAEMYSKADKSTSHAAESAVRNSAAASGLSEADINTLAGVASSQSSTAHSVGRDLVASSKGKS</sequence>
<proteinExistence type="predicted"/>
<evidence type="ECO:0000313" key="3">
    <source>
        <dbReference type="Proteomes" id="UP001199054"/>
    </source>
</evidence>
<evidence type="ECO:0008006" key="4">
    <source>
        <dbReference type="Google" id="ProtNLM"/>
    </source>
</evidence>
<evidence type="ECO:0000256" key="1">
    <source>
        <dbReference type="SAM" id="MobiDB-lite"/>
    </source>
</evidence>
<feature type="region of interest" description="Disordered" evidence="1">
    <location>
        <begin position="751"/>
        <end position="774"/>
    </location>
</feature>
<comment type="caution">
    <text evidence="2">The sequence shown here is derived from an EMBL/GenBank/DDBJ whole genome shotgun (WGS) entry which is preliminary data.</text>
</comment>
<dbReference type="RefSeq" id="WP_226728871.1">
    <property type="nucleotide sequence ID" value="NZ_JAJAUY010000090.1"/>
</dbReference>
<keyword evidence="3" id="KW-1185">Reference proteome</keyword>
<accession>A0ABS8BB00</accession>
<organism evidence="2 3">
    <name type="scientific">Streptomyces antimicrobicus</name>
    <dbReference type="NCBI Taxonomy" id="2883108"/>
    <lineage>
        <taxon>Bacteria</taxon>
        <taxon>Bacillati</taxon>
        <taxon>Actinomycetota</taxon>
        <taxon>Actinomycetes</taxon>
        <taxon>Kitasatosporales</taxon>
        <taxon>Streptomycetaceae</taxon>
        <taxon>Streptomyces</taxon>
    </lineage>
</organism>
<gene>
    <name evidence="2" type="ORF">LG632_20680</name>
</gene>
<feature type="compositionally biased region" description="Low complexity" evidence="1">
    <location>
        <begin position="726"/>
        <end position="736"/>
    </location>
</feature>
<feature type="region of interest" description="Disordered" evidence="1">
    <location>
        <begin position="717"/>
        <end position="736"/>
    </location>
</feature>
<protein>
    <recommendedName>
        <fullName evidence="4">AG2 protein</fullName>
    </recommendedName>
</protein>